<sequence>MKRMIRISTYLFVCIVAAGGAFPAFAQIQTQTPPAVCVFGQDLFLGVQSPEVLCLQKFLNISGFTVASDGAGSPGRETDYYGPRTMRAVAQWQSLMGVAPTHGFFGPRSRAAYRALAPKAVQAQTPPSPPVSIPNVAVSPSPSIASVVPDRIADGDTIVINGSGFATDEENLMRYSIDPPGFTGRGVTAEGAGRMSMLIDIGIREKLRDQIASVPEAVQNELKIHFAKSISAQYGITAAEGIGYIPIDLTVSNSNGISAPFTIYVNVIP</sequence>
<dbReference type="SUPFAM" id="SSF47090">
    <property type="entry name" value="PGBD-like"/>
    <property type="match status" value="1"/>
</dbReference>
<dbReference type="Proteomes" id="UP000178510">
    <property type="component" value="Unassembled WGS sequence"/>
</dbReference>
<accession>A0A1G2KTB2</accession>
<feature type="domain" description="Peptidoglycan binding-like" evidence="2">
    <location>
        <begin position="49"/>
        <end position="101"/>
    </location>
</feature>
<gene>
    <name evidence="3" type="ORF">A3J58_03150</name>
</gene>
<dbReference type="InterPro" id="IPR002477">
    <property type="entry name" value="Peptidoglycan-bd-like"/>
</dbReference>
<keyword evidence="1" id="KW-0732">Signal</keyword>
<dbReference type="InterPro" id="IPR036365">
    <property type="entry name" value="PGBD-like_sf"/>
</dbReference>
<dbReference type="EMBL" id="MHQM01000041">
    <property type="protein sequence ID" value="OHA02573.1"/>
    <property type="molecule type" value="Genomic_DNA"/>
</dbReference>
<feature type="signal peptide" evidence="1">
    <location>
        <begin position="1"/>
        <end position="26"/>
    </location>
</feature>
<feature type="chain" id="PRO_5009583454" description="Peptidoglycan binding-like domain-containing protein" evidence="1">
    <location>
        <begin position="27"/>
        <end position="269"/>
    </location>
</feature>
<dbReference type="Pfam" id="PF01471">
    <property type="entry name" value="PG_binding_1"/>
    <property type="match status" value="1"/>
</dbReference>
<evidence type="ECO:0000313" key="4">
    <source>
        <dbReference type="Proteomes" id="UP000178510"/>
    </source>
</evidence>
<dbReference type="AlphaFoldDB" id="A0A1G2KTB2"/>
<protein>
    <recommendedName>
        <fullName evidence="2">Peptidoglycan binding-like domain-containing protein</fullName>
    </recommendedName>
</protein>
<dbReference type="InterPro" id="IPR036366">
    <property type="entry name" value="PGBDSf"/>
</dbReference>
<proteinExistence type="predicted"/>
<reference evidence="3 4" key="1">
    <citation type="journal article" date="2016" name="Nat. Commun.">
        <title>Thousands of microbial genomes shed light on interconnected biogeochemical processes in an aquifer system.</title>
        <authorList>
            <person name="Anantharaman K."/>
            <person name="Brown C.T."/>
            <person name="Hug L.A."/>
            <person name="Sharon I."/>
            <person name="Castelle C.J."/>
            <person name="Probst A.J."/>
            <person name="Thomas B.C."/>
            <person name="Singh A."/>
            <person name="Wilkins M.J."/>
            <person name="Karaoz U."/>
            <person name="Brodie E.L."/>
            <person name="Williams K.H."/>
            <person name="Hubbard S.S."/>
            <person name="Banfield J.F."/>
        </authorList>
    </citation>
    <scope>NUCLEOTIDE SEQUENCE [LARGE SCALE GENOMIC DNA]</scope>
</reference>
<evidence type="ECO:0000259" key="2">
    <source>
        <dbReference type="Pfam" id="PF01471"/>
    </source>
</evidence>
<dbReference type="Gene3D" id="1.10.101.10">
    <property type="entry name" value="PGBD-like superfamily/PGBD"/>
    <property type="match status" value="1"/>
</dbReference>
<evidence type="ECO:0000256" key="1">
    <source>
        <dbReference type="SAM" id="SignalP"/>
    </source>
</evidence>
<organism evidence="3 4">
    <name type="scientific">Candidatus Sungbacteria bacterium RIFCSPHIGHO2_02_FULL_52_23</name>
    <dbReference type="NCBI Taxonomy" id="1802274"/>
    <lineage>
        <taxon>Bacteria</taxon>
        <taxon>Candidatus Sungiibacteriota</taxon>
    </lineage>
</organism>
<name>A0A1G2KTB2_9BACT</name>
<evidence type="ECO:0000313" key="3">
    <source>
        <dbReference type="EMBL" id="OHA02573.1"/>
    </source>
</evidence>
<comment type="caution">
    <text evidence="3">The sequence shown here is derived from an EMBL/GenBank/DDBJ whole genome shotgun (WGS) entry which is preliminary data.</text>
</comment>